<dbReference type="OrthoDB" id="774873at2759"/>
<dbReference type="SUPFAM" id="SSF57850">
    <property type="entry name" value="RING/U-box"/>
    <property type="match status" value="1"/>
</dbReference>
<proteinExistence type="predicted"/>
<feature type="region of interest" description="Disordered" evidence="3">
    <location>
        <begin position="262"/>
        <end position="307"/>
    </location>
</feature>
<name>A0A9R1X0L7_LACSA</name>
<dbReference type="Proteomes" id="UP000235145">
    <property type="component" value="Unassembled WGS sequence"/>
</dbReference>
<feature type="compositionally biased region" description="Polar residues" evidence="3">
    <location>
        <begin position="187"/>
        <end position="203"/>
    </location>
</feature>
<dbReference type="EMBL" id="NBSK02000008">
    <property type="protein sequence ID" value="KAJ0191987.1"/>
    <property type="molecule type" value="Genomic_DNA"/>
</dbReference>
<evidence type="ECO:0000256" key="1">
    <source>
        <dbReference type="PROSITE-ProRule" id="PRU00175"/>
    </source>
</evidence>
<dbReference type="PANTHER" id="PTHR46405">
    <property type="entry name" value="OS05G0141500 PROTEIN"/>
    <property type="match status" value="1"/>
</dbReference>
<dbReference type="PANTHER" id="PTHR46405:SF6">
    <property type="entry name" value="ZINC FINGER, RING_FYVE_PHD-TYPE-RELATED"/>
    <property type="match status" value="1"/>
</dbReference>
<reference evidence="5 6" key="1">
    <citation type="journal article" date="2017" name="Nat. Commun.">
        <title>Genome assembly with in vitro proximity ligation data and whole-genome triplication in lettuce.</title>
        <authorList>
            <person name="Reyes-Chin-Wo S."/>
            <person name="Wang Z."/>
            <person name="Yang X."/>
            <person name="Kozik A."/>
            <person name="Arikit S."/>
            <person name="Song C."/>
            <person name="Xia L."/>
            <person name="Froenicke L."/>
            <person name="Lavelle D.O."/>
            <person name="Truco M.J."/>
            <person name="Xia R."/>
            <person name="Zhu S."/>
            <person name="Xu C."/>
            <person name="Xu H."/>
            <person name="Xu X."/>
            <person name="Cox K."/>
            <person name="Korf I."/>
            <person name="Meyers B.C."/>
            <person name="Michelmore R.W."/>
        </authorList>
    </citation>
    <scope>NUCLEOTIDE SEQUENCE [LARGE SCALE GENOMIC DNA]</scope>
    <source>
        <strain evidence="6">cv. Salinas</strain>
        <tissue evidence="5">Seedlings</tissue>
    </source>
</reference>
<evidence type="ECO:0000313" key="5">
    <source>
        <dbReference type="EMBL" id="KAJ0191987.1"/>
    </source>
</evidence>
<dbReference type="CDD" id="cd23128">
    <property type="entry name" value="RING-HC_MIP1-like"/>
    <property type="match status" value="1"/>
</dbReference>
<feature type="coiled-coil region" evidence="2">
    <location>
        <begin position="414"/>
        <end position="564"/>
    </location>
</feature>
<organism evidence="5 6">
    <name type="scientific">Lactuca sativa</name>
    <name type="common">Garden lettuce</name>
    <dbReference type="NCBI Taxonomy" id="4236"/>
    <lineage>
        <taxon>Eukaryota</taxon>
        <taxon>Viridiplantae</taxon>
        <taxon>Streptophyta</taxon>
        <taxon>Embryophyta</taxon>
        <taxon>Tracheophyta</taxon>
        <taxon>Spermatophyta</taxon>
        <taxon>Magnoliopsida</taxon>
        <taxon>eudicotyledons</taxon>
        <taxon>Gunneridae</taxon>
        <taxon>Pentapetalae</taxon>
        <taxon>asterids</taxon>
        <taxon>campanulids</taxon>
        <taxon>Asterales</taxon>
        <taxon>Asteraceae</taxon>
        <taxon>Cichorioideae</taxon>
        <taxon>Cichorieae</taxon>
        <taxon>Lactucinae</taxon>
        <taxon>Lactuca</taxon>
    </lineage>
</organism>
<feature type="compositionally biased region" description="Low complexity" evidence="3">
    <location>
        <begin position="267"/>
        <end position="279"/>
    </location>
</feature>
<dbReference type="Gene3D" id="3.30.40.10">
    <property type="entry name" value="Zinc/RING finger domain, C3HC4 (zinc finger)"/>
    <property type="match status" value="1"/>
</dbReference>
<keyword evidence="1" id="KW-0479">Metal-binding</keyword>
<dbReference type="InterPro" id="IPR013083">
    <property type="entry name" value="Znf_RING/FYVE/PHD"/>
</dbReference>
<keyword evidence="6" id="KW-1185">Reference proteome</keyword>
<dbReference type="InterPro" id="IPR046934">
    <property type="entry name" value="PIR2-like"/>
</dbReference>
<dbReference type="InterPro" id="IPR001841">
    <property type="entry name" value="Znf_RING"/>
</dbReference>
<keyword evidence="2" id="KW-0175">Coiled coil</keyword>
<feature type="coiled-coil region" evidence="2">
    <location>
        <begin position="358"/>
        <end position="385"/>
    </location>
</feature>
<evidence type="ECO:0000256" key="3">
    <source>
        <dbReference type="SAM" id="MobiDB-lite"/>
    </source>
</evidence>
<feature type="domain" description="RING-type" evidence="4">
    <location>
        <begin position="610"/>
        <end position="649"/>
    </location>
</feature>
<sequence length="663" mass="75352">MDFEDKVMESMKAKLVMTKEEVEAFLTDPDCDTTGVRGLIKLVSETLNLCIQNAITKITKKGYTKEAAENAILRCGPLTPFYCSEGVESNIAECALLSLKSNNKKYNDSADYTFQELNELVDFTVLEMVATLRDSKPNLSVSEAIWCLLMCDLNVSKASVMERDLQQMGTSAEPEIESGSKSEPKNQETIASNVKRPPSQSSKSGKKTDDICTCRNWCAVATHKRDATLRGKAALLVEKPYKGRRIRKGLKKQVFSLKELSLVNKKSPSSSSSSSSSSSEQNKNTSLALKETEEKPKGTPKSEQPKTLDYYLKNIPCDEKGEYVPRDDKDILRLEAVAQIEALQKELQGWDDWATSKVMEVTKRLNQNRSEVNMLKAEMKDNEAMDENTAKRLLETTLTLNTTNSELNVANSTIVKLKTEQSVIKEEMERERNRSIFQAKRLEQALIKEEEARKKSQSAFGSEKTSLEEELKVLKRQVGQKQQELEKAKCLLSETLIRVAKEERETAKVVNKAECIKNERERIEALAMAEYEIMKGKAEEEFKKNETEKKRIEYEISALKLEAESKRIAEMYMSMNMNMDSSKGLEGFRNMSKKKKKKKKMKKKKKDRECVMCLNEEMSVVFVPCGHQVLCKACNVKHEERMNECPSCRTPIQKRINARFAKS</sequence>
<keyword evidence="1" id="KW-0862">Zinc</keyword>
<dbReference type="AlphaFoldDB" id="A0A9R1X0L7"/>
<evidence type="ECO:0000313" key="6">
    <source>
        <dbReference type="Proteomes" id="UP000235145"/>
    </source>
</evidence>
<evidence type="ECO:0000259" key="4">
    <source>
        <dbReference type="PROSITE" id="PS50089"/>
    </source>
</evidence>
<feature type="region of interest" description="Disordered" evidence="3">
    <location>
        <begin position="165"/>
        <end position="209"/>
    </location>
</feature>
<dbReference type="Pfam" id="PF20235">
    <property type="entry name" value="PIR2-like_helical"/>
    <property type="match status" value="1"/>
</dbReference>
<dbReference type="Pfam" id="PF13920">
    <property type="entry name" value="zf-C3HC4_3"/>
    <property type="match status" value="1"/>
</dbReference>
<comment type="caution">
    <text evidence="5">The sequence shown here is derived from an EMBL/GenBank/DDBJ whole genome shotgun (WGS) entry which is preliminary data.</text>
</comment>
<dbReference type="GO" id="GO:0008270">
    <property type="term" value="F:zinc ion binding"/>
    <property type="evidence" value="ECO:0007669"/>
    <property type="project" value="UniProtKB-KW"/>
</dbReference>
<evidence type="ECO:0000256" key="2">
    <source>
        <dbReference type="SAM" id="Coils"/>
    </source>
</evidence>
<dbReference type="PROSITE" id="PS50089">
    <property type="entry name" value="ZF_RING_2"/>
    <property type="match status" value="1"/>
</dbReference>
<dbReference type="InterPro" id="IPR046527">
    <property type="entry name" value="PIR2-like_helical"/>
</dbReference>
<gene>
    <name evidence="5" type="ORF">LSAT_V11C800411820</name>
</gene>
<keyword evidence="1" id="KW-0863">Zinc-finger</keyword>
<protein>
    <recommendedName>
        <fullName evidence="4">RING-type domain-containing protein</fullName>
    </recommendedName>
</protein>
<accession>A0A9R1X0L7</accession>